<dbReference type="Proteomes" id="UP000226525">
    <property type="component" value="Unassembled WGS sequence"/>
</dbReference>
<evidence type="ECO:0000256" key="2">
    <source>
        <dbReference type="ARBA" id="ARBA00022771"/>
    </source>
</evidence>
<dbReference type="Gene3D" id="1.20.120.910">
    <property type="entry name" value="DksA, coiled-coil domain"/>
    <property type="match status" value="1"/>
</dbReference>
<organism evidence="8 9">
    <name type="scientific">SAR324 cluster bacterium</name>
    <dbReference type="NCBI Taxonomy" id="2024889"/>
    <lineage>
        <taxon>Bacteria</taxon>
        <taxon>Deltaproteobacteria</taxon>
        <taxon>SAR324 cluster</taxon>
    </lineage>
</organism>
<proteinExistence type="predicted"/>
<evidence type="ECO:0000313" key="9">
    <source>
        <dbReference type="Proteomes" id="UP000226525"/>
    </source>
</evidence>
<dbReference type="InterPro" id="IPR020458">
    <property type="entry name" value="Znf_DskA_TraR_CS"/>
</dbReference>
<evidence type="ECO:0000256" key="5">
    <source>
        <dbReference type="SAM" id="Coils"/>
    </source>
</evidence>
<feature type="compositionally biased region" description="Polar residues" evidence="6">
    <location>
        <begin position="142"/>
        <end position="152"/>
    </location>
</feature>
<feature type="zinc finger region" description="dksA C4-type" evidence="4">
    <location>
        <begin position="99"/>
        <end position="123"/>
    </location>
</feature>
<dbReference type="InterPro" id="IPR000962">
    <property type="entry name" value="Znf_DskA_TraR"/>
</dbReference>
<sequence length="152" mass="17690">MRTEEQDLDTPDEIDSEEAMAAEEMQEIQTMLMSQMEEIEERLNATQEETEFEVGDEVDHSVISQEQTLNSLIESREIERLQQIKDALQRMDSGEYGWCEETGLWIGKKRLMALPFTRLSLEAQMEQERRANRNRGVGGFSEDTNYAGNYRD</sequence>
<gene>
    <name evidence="8" type="ORF">CMN54_06395</name>
</gene>
<protein>
    <recommendedName>
        <fullName evidence="7">Zinc finger DksA/TraR C4-type domain-containing protein</fullName>
    </recommendedName>
</protein>
<feature type="coiled-coil region" evidence="5">
    <location>
        <begin position="22"/>
        <end position="49"/>
    </location>
</feature>
<dbReference type="EMBL" id="NZEX01000075">
    <property type="protein sequence ID" value="MAH63064.1"/>
    <property type="molecule type" value="Genomic_DNA"/>
</dbReference>
<dbReference type="AlphaFoldDB" id="A0A2D6YIU2"/>
<dbReference type="GO" id="GO:0008270">
    <property type="term" value="F:zinc ion binding"/>
    <property type="evidence" value="ECO:0007669"/>
    <property type="project" value="UniProtKB-KW"/>
</dbReference>
<reference evidence="9" key="1">
    <citation type="submission" date="2017-09" db="EMBL/GenBank/DDBJ databases">
        <title>The Reconstruction of 2,631 Draft Metagenome-Assembled Genomes from the Global Oceans.</title>
        <authorList>
            <person name="Tully B.J."/>
            <person name="Graham E.D."/>
            <person name="Heidelberg J.F."/>
        </authorList>
    </citation>
    <scope>NUCLEOTIDE SEQUENCE [LARGE SCALE GENOMIC DNA]</scope>
</reference>
<name>A0A2D6YIU2_9DELT</name>
<evidence type="ECO:0000259" key="7">
    <source>
        <dbReference type="Pfam" id="PF01258"/>
    </source>
</evidence>
<comment type="caution">
    <text evidence="8">The sequence shown here is derived from an EMBL/GenBank/DDBJ whole genome shotgun (WGS) entry which is preliminary data.</text>
</comment>
<dbReference type="PROSITE" id="PS51128">
    <property type="entry name" value="ZF_DKSA_2"/>
    <property type="match status" value="1"/>
</dbReference>
<evidence type="ECO:0000256" key="3">
    <source>
        <dbReference type="ARBA" id="ARBA00022833"/>
    </source>
</evidence>
<dbReference type="SUPFAM" id="SSF109635">
    <property type="entry name" value="DnaK suppressor protein DksA, alpha-hairpin domain"/>
    <property type="match status" value="1"/>
</dbReference>
<evidence type="ECO:0000313" key="8">
    <source>
        <dbReference type="EMBL" id="MAH63064.1"/>
    </source>
</evidence>
<dbReference type="SUPFAM" id="SSF57716">
    <property type="entry name" value="Glucocorticoid receptor-like (DNA-binding domain)"/>
    <property type="match status" value="1"/>
</dbReference>
<feature type="domain" description="Zinc finger DksA/TraR C4-type" evidence="7">
    <location>
        <begin position="94"/>
        <end position="129"/>
    </location>
</feature>
<dbReference type="Pfam" id="PF01258">
    <property type="entry name" value="zf-dskA_traR"/>
    <property type="match status" value="1"/>
</dbReference>
<accession>A0A2D6YIU2</accession>
<keyword evidence="2" id="KW-0863">Zinc-finger</keyword>
<keyword evidence="5" id="KW-0175">Coiled coil</keyword>
<evidence type="ECO:0000256" key="1">
    <source>
        <dbReference type="ARBA" id="ARBA00022723"/>
    </source>
</evidence>
<evidence type="ECO:0000256" key="6">
    <source>
        <dbReference type="SAM" id="MobiDB-lite"/>
    </source>
</evidence>
<evidence type="ECO:0000256" key="4">
    <source>
        <dbReference type="PROSITE-ProRule" id="PRU00510"/>
    </source>
</evidence>
<keyword evidence="3" id="KW-0862">Zinc</keyword>
<keyword evidence="1" id="KW-0479">Metal-binding</keyword>
<dbReference type="PANTHER" id="PTHR33823">
    <property type="entry name" value="RNA POLYMERASE-BINDING TRANSCRIPTION FACTOR DKSA-RELATED"/>
    <property type="match status" value="1"/>
</dbReference>
<feature type="region of interest" description="Disordered" evidence="6">
    <location>
        <begin position="127"/>
        <end position="152"/>
    </location>
</feature>
<dbReference type="PROSITE" id="PS01102">
    <property type="entry name" value="ZF_DKSA_1"/>
    <property type="match status" value="1"/>
</dbReference>
<dbReference type="InterPro" id="IPR037187">
    <property type="entry name" value="DnaK_N"/>
</dbReference>